<dbReference type="OrthoDB" id="468251at2"/>
<dbReference type="GO" id="GO:0015288">
    <property type="term" value="F:porin activity"/>
    <property type="evidence" value="ECO:0007669"/>
    <property type="project" value="InterPro"/>
</dbReference>
<dbReference type="GO" id="GO:0008643">
    <property type="term" value="P:carbohydrate transport"/>
    <property type="evidence" value="ECO:0007669"/>
    <property type="project" value="InterPro"/>
</dbReference>
<dbReference type="Pfam" id="PF04966">
    <property type="entry name" value="OprB"/>
    <property type="match status" value="1"/>
</dbReference>
<dbReference type="GO" id="GO:0016020">
    <property type="term" value="C:membrane"/>
    <property type="evidence" value="ECO:0007669"/>
    <property type="project" value="InterPro"/>
</dbReference>
<sequence length="501" mass="55082">MGRYPLIFLTLTFTLQVFVPQAKAQPDASLSSPVIPVWELKDVQPTDWAFSALQSLQQRYQCIEGYPDRTFRGEQVMSRYEFATLLNRCLSHDEVINREQPTIDRLQTEYVRELAILRGRVDGSTARVRELEITEFSTTTKLKGVVNFVVTDSSQEGEDTGVVFQARSRLNFNTSFTGKDSLLTRLTVGNALTPNLADGTKEVTQTHQFQGNTDNQVILGKLSYKFPIGERTIAILTPVGGQHRDYNLPAINPFFEDDNAGTTTLSTFAQRHPILSLGGASGLAMSHLINDSLQVGAGYYTPDGSDTDTGLFGGSYSAGIGVKWDAGKDVSVGLNYLHGFFQEGDFGFTDGLSESSSILGTSIVNDTLSQFSTVTNAYGIEAFWRVNRKLGLGGRLGYTDVKVLDEGDAAIWNYSLSLVFPNAGDKNDLGGIIIGVQPYLGRSMGNSQFSNEMPLHLEGFYKWQVSDEVSLTPGLIWHPNPNQSVTEADLFTSSLRMTVTF</sequence>
<dbReference type="PATRIC" id="fig|13035.3.peg.505"/>
<dbReference type="Proteomes" id="UP000010482">
    <property type="component" value="Chromosome"/>
</dbReference>
<evidence type="ECO:0000313" key="4">
    <source>
        <dbReference type="EMBL" id="AFZ49232.1"/>
    </source>
</evidence>
<dbReference type="KEGG" id="dsl:Dacsa_0444"/>
<dbReference type="PANTHER" id="PTHR43308:SF1">
    <property type="entry name" value="OUTER MEMBRANE PROTEIN ALPHA"/>
    <property type="match status" value="1"/>
</dbReference>
<dbReference type="InterPro" id="IPR007049">
    <property type="entry name" value="Carb-sel_porin_OprB"/>
</dbReference>
<feature type="chain" id="PRO_5007231795" evidence="2">
    <location>
        <begin position="25"/>
        <end position="501"/>
    </location>
</feature>
<dbReference type="InterPro" id="IPR047684">
    <property type="entry name" value="Por_som-like"/>
</dbReference>
<protein>
    <submittedName>
        <fullName evidence="4">S-layer protein</fullName>
    </submittedName>
</protein>
<dbReference type="RefSeq" id="WP_015228245.1">
    <property type="nucleotide sequence ID" value="NC_019780.1"/>
</dbReference>
<evidence type="ECO:0000256" key="1">
    <source>
        <dbReference type="ARBA" id="ARBA00008769"/>
    </source>
</evidence>
<gene>
    <name evidence="4" type="ORF">Dacsa_0444</name>
</gene>
<dbReference type="HOGENOM" id="CLU_018575_1_0_3"/>
<keyword evidence="2" id="KW-0732">Signal</keyword>
<dbReference type="AlphaFoldDB" id="K9YRX0"/>
<dbReference type="InterPro" id="IPR038673">
    <property type="entry name" value="OprB_sf"/>
</dbReference>
<dbReference type="Pfam" id="PF00395">
    <property type="entry name" value="SLH"/>
    <property type="match status" value="1"/>
</dbReference>
<accession>K9YRX0</accession>
<dbReference type="eggNOG" id="COG2831">
    <property type="taxonomic scope" value="Bacteria"/>
</dbReference>
<dbReference type="Gene3D" id="2.40.160.180">
    <property type="entry name" value="Carbohydrate-selective porin OprB"/>
    <property type="match status" value="1"/>
</dbReference>
<proteinExistence type="inferred from homology"/>
<keyword evidence="5" id="KW-1185">Reference proteome</keyword>
<feature type="signal peptide" evidence="2">
    <location>
        <begin position="1"/>
        <end position="24"/>
    </location>
</feature>
<comment type="similarity">
    <text evidence="1 2">Belongs to the OprB family.</text>
</comment>
<dbReference type="STRING" id="13035.Dacsa_0444"/>
<evidence type="ECO:0000256" key="2">
    <source>
        <dbReference type="RuleBase" id="RU363072"/>
    </source>
</evidence>
<dbReference type="EMBL" id="CP003944">
    <property type="protein sequence ID" value="AFZ49232.1"/>
    <property type="molecule type" value="Genomic_DNA"/>
</dbReference>
<dbReference type="NCBIfam" id="NF033921">
    <property type="entry name" value="por_somb"/>
    <property type="match status" value="1"/>
</dbReference>
<evidence type="ECO:0000259" key="3">
    <source>
        <dbReference type="PROSITE" id="PS51272"/>
    </source>
</evidence>
<feature type="domain" description="SLH" evidence="3">
    <location>
        <begin position="36"/>
        <end position="100"/>
    </location>
</feature>
<dbReference type="InterPro" id="IPR051465">
    <property type="entry name" value="Cell_Envelope_Struct_Comp"/>
</dbReference>
<reference evidence="4" key="1">
    <citation type="submission" date="2012-04" db="EMBL/GenBank/DDBJ databases">
        <title>Finished genome of Dactylococcopsis salina PCC 8305.</title>
        <authorList>
            <consortium name="US DOE Joint Genome Institute"/>
            <person name="Gugger M."/>
            <person name="Coursin T."/>
            <person name="Rippka R."/>
            <person name="Tandeau De Marsac N."/>
            <person name="Huntemann M."/>
            <person name="Wei C.-L."/>
            <person name="Han J."/>
            <person name="Detter J.C."/>
            <person name="Han C."/>
            <person name="Tapia R."/>
            <person name="Daligault H."/>
            <person name="Chen A."/>
            <person name="Krypides N."/>
            <person name="Mavromatis K."/>
            <person name="Markowitz V."/>
            <person name="Szeto E."/>
            <person name="Ivanova N."/>
            <person name="Ovchinnikova G."/>
            <person name="Pagani I."/>
            <person name="Pati A."/>
            <person name="Goodwin L."/>
            <person name="Peters L."/>
            <person name="Pitluck S."/>
            <person name="Woyke T."/>
            <person name="Kerfeld C."/>
        </authorList>
    </citation>
    <scope>NUCLEOTIDE SEQUENCE [LARGE SCALE GENOMIC DNA]</scope>
    <source>
        <strain evidence="4">PCC 8305</strain>
    </source>
</reference>
<evidence type="ECO:0000313" key="5">
    <source>
        <dbReference type="Proteomes" id="UP000010482"/>
    </source>
</evidence>
<dbReference type="InterPro" id="IPR001119">
    <property type="entry name" value="SLH_dom"/>
</dbReference>
<name>K9YRX0_DACS8</name>
<dbReference type="PANTHER" id="PTHR43308">
    <property type="entry name" value="OUTER MEMBRANE PROTEIN ALPHA-RELATED"/>
    <property type="match status" value="1"/>
</dbReference>
<dbReference type="PROSITE" id="PS51272">
    <property type="entry name" value="SLH"/>
    <property type="match status" value="1"/>
</dbReference>
<organism evidence="4 5">
    <name type="scientific">Dactylococcopsis salina (strain PCC 8305)</name>
    <name type="common">Myxobactron salinum</name>
    <dbReference type="NCBI Taxonomy" id="13035"/>
    <lineage>
        <taxon>Bacteria</taxon>
        <taxon>Bacillati</taxon>
        <taxon>Cyanobacteriota</taxon>
        <taxon>Cyanophyceae</taxon>
        <taxon>Nodosilineales</taxon>
        <taxon>Cymatolegaceae</taxon>
        <taxon>Dactylococcopsis</taxon>
    </lineage>
</organism>